<accession>A0AAW2WC77</accession>
<reference evidence="1" key="1">
    <citation type="submission" date="2020-06" db="EMBL/GenBank/DDBJ databases">
        <authorList>
            <person name="Li T."/>
            <person name="Hu X."/>
            <person name="Zhang T."/>
            <person name="Song X."/>
            <person name="Zhang H."/>
            <person name="Dai N."/>
            <person name="Sheng W."/>
            <person name="Hou X."/>
            <person name="Wei L."/>
        </authorList>
    </citation>
    <scope>NUCLEOTIDE SEQUENCE</scope>
    <source>
        <strain evidence="1">KEN1</strain>
        <tissue evidence="1">Leaf</tissue>
    </source>
</reference>
<organism evidence="1">
    <name type="scientific">Sesamum latifolium</name>
    <dbReference type="NCBI Taxonomy" id="2727402"/>
    <lineage>
        <taxon>Eukaryota</taxon>
        <taxon>Viridiplantae</taxon>
        <taxon>Streptophyta</taxon>
        <taxon>Embryophyta</taxon>
        <taxon>Tracheophyta</taxon>
        <taxon>Spermatophyta</taxon>
        <taxon>Magnoliopsida</taxon>
        <taxon>eudicotyledons</taxon>
        <taxon>Gunneridae</taxon>
        <taxon>Pentapetalae</taxon>
        <taxon>asterids</taxon>
        <taxon>lamiids</taxon>
        <taxon>Lamiales</taxon>
        <taxon>Pedaliaceae</taxon>
        <taxon>Sesamum</taxon>
    </lineage>
</organism>
<evidence type="ECO:0000313" key="1">
    <source>
        <dbReference type="EMBL" id="KAL0439330.1"/>
    </source>
</evidence>
<comment type="caution">
    <text evidence="1">The sequence shown here is derived from an EMBL/GenBank/DDBJ whole genome shotgun (WGS) entry which is preliminary data.</text>
</comment>
<protein>
    <submittedName>
        <fullName evidence="1">Uncharacterized protein</fullName>
    </submittedName>
</protein>
<dbReference type="AlphaFoldDB" id="A0AAW2WC77"/>
<name>A0AAW2WC77_9LAMI</name>
<sequence length="66" mass="7117">MQLGDVLFGKSKYLAIWVRRRSGAPTRHGLAHSDNGERDHAEDLFAKIPSGGCALCVQCDPGQAHA</sequence>
<dbReference type="EMBL" id="JACGWN010000008">
    <property type="protein sequence ID" value="KAL0439330.1"/>
    <property type="molecule type" value="Genomic_DNA"/>
</dbReference>
<reference evidence="1" key="2">
    <citation type="journal article" date="2024" name="Plant">
        <title>Genomic evolution and insights into agronomic trait innovations of Sesamum species.</title>
        <authorList>
            <person name="Miao H."/>
            <person name="Wang L."/>
            <person name="Qu L."/>
            <person name="Liu H."/>
            <person name="Sun Y."/>
            <person name="Le M."/>
            <person name="Wang Q."/>
            <person name="Wei S."/>
            <person name="Zheng Y."/>
            <person name="Lin W."/>
            <person name="Duan Y."/>
            <person name="Cao H."/>
            <person name="Xiong S."/>
            <person name="Wang X."/>
            <person name="Wei L."/>
            <person name="Li C."/>
            <person name="Ma Q."/>
            <person name="Ju M."/>
            <person name="Zhao R."/>
            <person name="Li G."/>
            <person name="Mu C."/>
            <person name="Tian Q."/>
            <person name="Mei H."/>
            <person name="Zhang T."/>
            <person name="Gao T."/>
            <person name="Zhang H."/>
        </authorList>
    </citation>
    <scope>NUCLEOTIDE SEQUENCE</scope>
    <source>
        <strain evidence="1">KEN1</strain>
    </source>
</reference>
<gene>
    <name evidence="1" type="ORF">Slati_2416000</name>
</gene>
<proteinExistence type="predicted"/>